<dbReference type="RefSeq" id="WP_354441766.1">
    <property type="nucleotide sequence ID" value="NZ_JBEPSH010000002.1"/>
</dbReference>
<keyword evidence="4" id="KW-1185">Reference proteome</keyword>
<comment type="caution">
    <text evidence="3">The sequence shown here is derived from an EMBL/GenBank/DDBJ whole genome shotgun (WGS) entry which is preliminary data.</text>
</comment>
<dbReference type="PANTHER" id="PTHR11895:SF7">
    <property type="entry name" value="GLUTAMYL-TRNA(GLN) AMIDOTRANSFERASE SUBUNIT A, MITOCHONDRIAL"/>
    <property type="match status" value="1"/>
</dbReference>
<reference evidence="3 4" key="1">
    <citation type="submission" date="2024-06" db="EMBL/GenBank/DDBJ databases">
        <title>Sorghum-associated microbial communities from plants grown in Nebraska, USA.</title>
        <authorList>
            <person name="Schachtman D."/>
        </authorList>
    </citation>
    <scope>NUCLEOTIDE SEQUENCE [LARGE SCALE GENOMIC DNA]</scope>
    <source>
        <strain evidence="3 4">2709</strain>
    </source>
</reference>
<gene>
    <name evidence="3" type="ORF">ABIE13_001062</name>
</gene>
<dbReference type="PANTHER" id="PTHR11895">
    <property type="entry name" value="TRANSAMIDASE"/>
    <property type="match status" value="1"/>
</dbReference>
<dbReference type="InterPro" id="IPR036928">
    <property type="entry name" value="AS_sf"/>
</dbReference>
<dbReference type="InterPro" id="IPR023631">
    <property type="entry name" value="Amidase_dom"/>
</dbReference>
<dbReference type="EC" id="6.3.5.7" evidence="3"/>
<dbReference type="InterPro" id="IPR000120">
    <property type="entry name" value="Amidase"/>
</dbReference>
<feature type="domain" description="Amidase" evidence="2">
    <location>
        <begin position="34"/>
        <end position="454"/>
    </location>
</feature>
<dbReference type="NCBIfam" id="NF004815">
    <property type="entry name" value="PRK06169.1"/>
    <property type="match status" value="1"/>
</dbReference>
<dbReference type="InterPro" id="IPR020556">
    <property type="entry name" value="Amidase_CS"/>
</dbReference>
<comment type="similarity">
    <text evidence="1">Belongs to the amidase family.</text>
</comment>
<dbReference type="EMBL" id="JBEPSH010000002">
    <property type="protein sequence ID" value="MET4575962.1"/>
    <property type="molecule type" value="Genomic_DNA"/>
</dbReference>
<dbReference type="GO" id="GO:0050567">
    <property type="term" value="F:glutaminyl-tRNA synthase (glutamine-hydrolyzing) activity"/>
    <property type="evidence" value="ECO:0007669"/>
    <property type="project" value="UniProtKB-EC"/>
</dbReference>
<accession>A0ABV2Q4V9</accession>
<dbReference type="PROSITE" id="PS00571">
    <property type="entry name" value="AMIDASES"/>
    <property type="match status" value="1"/>
</dbReference>
<evidence type="ECO:0000313" key="4">
    <source>
        <dbReference type="Proteomes" id="UP001549320"/>
    </source>
</evidence>
<evidence type="ECO:0000256" key="1">
    <source>
        <dbReference type="ARBA" id="ARBA00009199"/>
    </source>
</evidence>
<dbReference type="SUPFAM" id="SSF75304">
    <property type="entry name" value="Amidase signature (AS) enzymes"/>
    <property type="match status" value="1"/>
</dbReference>
<dbReference type="Pfam" id="PF01425">
    <property type="entry name" value="Amidase"/>
    <property type="match status" value="1"/>
</dbReference>
<proteinExistence type="inferred from homology"/>
<dbReference type="EC" id="6.3.5.6" evidence="3"/>
<organism evidence="3 4">
    <name type="scientific">Ottowia thiooxydans</name>
    <dbReference type="NCBI Taxonomy" id="219182"/>
    <lineage>
        <taxon>Bacteria</taxon>
        <taxon>Pseudomonadati</taxon>
        <taxon>Pseudomonadota</taxon>
        <taxon>Betaproteobacteria</taxon>
        <taxon>Burkholderiales</taxon>
        <taxon>Comamonadaceae</taxon>
        <taxon>Ottowia</taxon>
    </lineage>
</organism>
<dbReference type="Gene3D" id="3.90.1300.10">
    <property type="entry name" value="Amidase signature (AS) domain"/>
    <property type="match status" value="1"/>
</dbReference>
<name>A0ABV2Q4V9_9BURK</name>
<keyword evidence="3" id="KW-0436">Ligase</keyword>
<evidence type="ECO:0000259" key="2">
    <source>
        <dbReference type="Pfam" id="PF01425"/>
    </source>
</evidence>
<evidence type="ECO:0000313" key="3">
    <source>
        <dbReference type="EMBL" id="MET4575962.1"/>
    </source>
</evidence>
<protein>
    <submittedName>
        <fullName evidence="3">Aspartyl-tRNA(Asn)/glutamyl-tRNA(Gln) amidotransferase subunit A</fullName>
        <ecNumber evidence="3">6.3.5.6</ecNumber>
        <ecNumber evidence="3">6.3.5.7</ecNumber>
    </submittedName>
</protein>
<dbReference type="Proteomes" id="UP001549320">
    <property type="component" value="Unassembled WGS sequence"/>
</dbReference>
<dbReference type="GO" id="GO:0050566">
    <property type="term" value="F:asparaginyl-tRNA synthase (glutamine-hydrolyzing) activity"/>
    <property type="evidence" value="ECO:0007669"/>
    <property type="project" value="UniProtKB-EC"/>
</dbReference>
<sequence>MSDDFSAIDDARIPWLSATELLGLYRSHTLSPVDVTRCVLARAERSQTSLNAFCLLDAPAALEAAAASEQRWQRNEPMGLLDGVPVSIKDIVLTKHWPTLRGSRTISPAQAWLDDAPSVARLREHGAVIFGKTTTPEFAVGAVTRSPLTGVTRSPWGSDYTPGGSSGGAGAAVAAGIGPLAVATDAGGSIRVPSSFCGIFGFKPSGGRVPAYPPTPYASLASIGPMSRTVQDAALMLTVISEPDPRDWGALPLDPVPYHASLERSFDGLRIAWSPTLGYARVDPEVQALCEQAAAVFREMGAQVTMVDAVFDNPLPLIERFKDGLTHFAFQSFDEDRLALMDERLASSIRHSRKSVSVTDHLAVESQRAAFGARMNAFHQTYDLLLTPTVAVAPFSAELTQPAGYADSSEWYPFTPPFNFSRQPAASVPCGFTRSGLPVGLQIVGPAYADLLVLQAAHGFECARPWRQVRPVAWTS</sequence>